<dbReference type="PANTHER" id="PTHR11070:SF55">
    <property type="entry name" value="DNA 3'-5' HELICASE"/>
    <property type="match status" value="1"/>
</dbReference>
<feature type="compositionally biased region" description="Polar residues" evidence="6">
    <location>
        <begin position="507"/>
        <end position="521"/>
    </location>
</feature>
<evidence type="ECO:0000256" key="2">
    <source>
        <dbReference type="ARBA" id="ARBA00022801"/>
    </source>
</evidence>
<dbReference type="GO" id="GO:0033202">
    <property type="term" value="C:DNA helicase complex"/>
    <property type="evidence" value="ECO:0007669"/>
    <property type="project" value="TreeGrafter"/>
</dbReference>
<keyword evidence="3 5" id="KW-0347">Helicase</keyword>
<evidence type="ECO:0000256" key="6">
    <source>
        <dbReference type="SAM" id="MobiDB-lite"/>
    </source>
</evidence>
<dbReference type="InterPro" id="IPR000212">
    <property type="entry name" value="DNA_helicase_UvrD/REP"/>
</dbReference>
<accession>A0AA37UMS8</accession>
<feature type="binding site" evidence="5">
    <location>
        <begin position="42"/>
        <end position="49"/>
    </location>
    <ligand>
        <name>ATP</name>
        <dbReference type="ChEBI" id="CHEBI:30616"/>
    </ligand>
</feature>
<feature type="region of interest" description="Disordered" evidence="6">
    <location>
        <begin position="480"/>
        <end position="573"/>
    </location>
</feature>
<evidence type="ECO:0000313" key="8">
    <source>
        <dbReference type="EMBL" id="GMA29801.1"/>
    </source>
</evidence>
<sequence length="573" mass="59522">MSDAGSARISAVDLAAAIGLPRPTDEQAAVIESPMEPSLVVAGAGSGKTETMASRVLWLLANGRVGVPGILGLTFTRKAAGELGKRIGERIAQLEAAGLLPGEFDPFDAPTITTYNAFANTVFRDNALLVGREAEATVLGEPSAWQLARGLVARSLDDRLAQLGKSPDALTQAVLDLGRAMGEHVAAPDAVRAEAERFAGLLDLPAGKRTPYASVLAAVESVSALPPLVDLAVAFAELKEQRGLVEFSDQVALALQVVEGSPQVARDLRERFPVVLLDEYQDTSVVQTRLLAGLFRGAAVMGVGDPHQSIYGFRGASAANLGRFLVDFAAPPAARGEGPGPVGRYALATSWRNAESVLAAANALVDPLSRASAVPVERLRPARARRPARSSWPTPRPCPRRRMRWRRGSPTPSDPPAARGASRRPRRSCSAPDRPCPPSGPRSRRPGCRTASSDSAGCSPSPRSSTSSAACGCCTIRRPAAPSSACSPVPAGASASPTSPRCATWPAGSSTETTRSAGSTTRCAASCAPRSPRARTARSSTPSTSSRRRPRATAAWPPSARTGCSGCAPSAAS</sequence>
<dbReference type="PROSITE" id="PS51198">
    <property type="entry name" value="UVRD_HELICASE_ATP_BIND"/>
    <property type="match status" value="1"/>
</dbReference>
<feature type="compositionally biased region" description="Low complexity" evidence="6">
    <location>
        <begin position="408"/>
        <end position="420"/>
    </location>
</feature>
<dbReference type="GO" id="GO:0000725">
    <property type="term" value="P:recombinational repair"/>
    <property type="evidence" value="ECO:0007669"/>
    <property type="project" value="TreeGrafter"/>
</dbReference>
<evidence type="ECO:0000259" key="7">
    <source>
        <dbReference type="PROSITE" id="PS51198"/>
    </source>
</evidence>
<keyword evidence="9" id="KW-1185">Reference proteome</keyword>
<feature type="compositionally biased region" description="Low complexity" evidence="6">
    <location>
        <begin position="552"/>
        <end position="562"/>
    </location>
</feature>
<evidence type="ECO:0000313" key="9">
    <source>
        <dbReference type="Proteomes" id="UP001157160"/>
    </source>
</evidence>
<feature type="domain" description="UvrD-like helicase ATP-binding" evidence="7">
    <location>
        <begin position="21"/>
        <end position="354"/>
    </location>
</feature>
<dbReference type="CDD" id="cd17932">
    <property type="entry name" value="DEXQc_UvrD"/>
    <property type="match status" value="1"/>
</dbReference>
<dbReference type="InterPro" id="IPR014016">
    <property type="entry name" value="UvrD-like_ATP-bd"/>
</dbReference>
<comment type="caution">
    <text evidence="8">The sequence shown here is derived from an EMBL/GenBank/DDBJ whole genome shotgun (WGS) entry which is preliminary data.</text>
</comment>
<dbReference type="SUPFAM" id="SSF52540">
    <property type="entry name" value="P-loop containing nucleoside triphosphate hydrolases"/>
    <property type="match status" value="1"/>
</dbReference>
<dbReference type="Gene3D" id="3.40.50.300">
    <property type="entry name" value="P-loop containing nucleotide triphosphate hydrolases"/>
    <property type="match status" value="2"/>
</dbReference>
<dbReference type="GO" id="GO:0043138">
    <property type="term" value="F:3'-5' DNA helicase activity"/>
    <property type="evidence" value="ECO:0007669"/>
    <property type="project" value="TreeGrafter"/>
</dbReference>
<keyword evidence="1 5" id="KW-0547">Nucleotide-binding</keyword>
<reference evidence="8 9" key="1">
    <citation type="journal article" date="2014" name="Int. J. Syst. Evol. Microbiol.">
        <title>Complete genome sequence of Corynebacterium casei LMG S-19264T (=DSM 44701T), isolated from a smear-ripened cheese.</title>
        <authorList>
            <consortium name="US DOE Joint Genome Institute (JGI-PGF)"/>
            <person name="Walter F."/>
            <person name="Albersmeier A."/>
            <person name="Kalinowski J."/>
            <person name="Ruckert C."/>
        </authorList>
    </citation>
    <scope>NUCLEOTIDE SEQUENCE [LARGE SCALE GENOMIC DNA]</scope>
    <source>
        <strain evidence="8 9">NBRC 112289</strain>
    </source>
</reference>
<feature type="compositionally biased region" description="Low complexity" evidence="6">
    <location>
        <begin position="448"/>
        <end position="468"/>
    </location>
</feature>
<feature type="compositionally biased region" description="Low complexity" evidence="6">
    <location>
        <begin position="522"/>
        <end position="531"/>
    </location>
</feature>
<proteinExistence type="predicted"/>
<evidence type="ECO:0000256" key="3">
    <source>
        <dbReference type="ARBA" id="ARBA00022806"/>
    </source>
</evidence>
<name>A0AA37UMS8_9MICO</name>
<feature type="compositionally biased region" description="Basic residues" evidence="6">
    <location>
        <begin position="398"/>
        <end position="407"/>
    </location>
</feature>
<evidence type="ECO:0000256" key="1">
    <source>
        <dbReference type="ARBA" id="ARBA00022741"/>
    </source>
</evidence>
<feature type="region of interest" description="Disordered" evidence="6">
    <location>
        <begin position="379"/>
        <end position="468"/>
    </location>
</feature>
<dbReference type="PANTHER" id="PTHR11070">
    <property type="entry name" value="UVRD / RECB / PCRA DNA HELICASE FAMILY MEMBER"/>
    <property type="match status" value="1"/>
</dbReference>
<feature type="compositionally biased region" description="Low complexity" evidence="6">
    <location>
        <begin position="480"/>
        <end position="500"/>
    </location>
</feature>
<evidence type="ECO:0000256" key="4">
    <source>
        <dbReference type="ARBA" id="ARBA00022840"/>
    </source>
</evidence>
<gene>
    <name evidence="8" type="ORF">GCM10025874_30540</name>
</gene>
<dbReference type="GO" id="GO:0005829">
    <property type="term" value="C:cytosol"/>
    <property type="evidence" value="ECO:0007669"/>
    <property type="project" value="TreeGrafter"/>
</dbReference>
<dbReference type="Pfam" id="PF00580">
    <property type="entry name" value="UvrD-helicase"/>
    <property type="match status" value="1"/>
</dbReference>
<dbReference type="GO" id="GO:0003677">
    <property type="term" value="F:DNA binding"/>
    <property type="evidence" value="ECO:0007669"/>
    <property type="project" value="InterPro"/>
</dbReference>
<dbReference type="GO" id="GO:0005524">
    <property type="term" value="F:ATP binding"/>
    <property type="evidence" value="ECO:0007669"/>
    <property type="project" value="UniProtKB-UniRule"/>
</dbReference>
<protein>
    <recommendedName>
        <fullName evidence="7">UvrD-like helicase ATP-binding domain-containing protein</fullName>
    </recommendedName>
</protein>
<dbReference type="InterPro" id="IPR027417">
    <property type="entry name" value="P-loop_NTPase"/>
</dbReference>
<keyword evidence="2 5" id="KW-0378">Hydrolase</keyword>
<dbReference type="AlphaFoldDB" id="A0AA37UMS8"/>
<keyword evidence="4 5" id="KW-0067">ATP-binding</keyword>
<organism evidence="8 9">
    <name type="scientific">Arenivirga flava</name>
    <dbReference type="NCBI Taxonomy" id="1930060"/>
    <lineage>
        <taxon>Bacteria</taxon>
        <taxon>Bacillati</taxon>
        <taxon>Actinomycetota</taxon>
        <taxon>Actinomycetes</taxon>
        <taxon>Micrococcales</taxon>
        <taxon>Microbacteriaceae</taxon>
        <taxon>Arenivirga</taxon>
    </lineage>
</organism>
<dbReference type="Proteomes" id="UP001157160">
    <property type="component" value="Unassembled WGS sequence"/>
</dbReference>
<dbReference type="GO" id="GO:0016787">
    <property type="term" value="F:hydrolase activity"/>
    <property type="evidence" value="ECO:0007669"/>
    <property type="project" value="UniProtKB-UniRule"/>
</dbReference>
<dbReference type="EMBL" id="BSUL01000001">
    <property type="protein sequence ID" value="GMA29801.1"/>
    <property type="molecule type" value="Genomic_DNA"/>
</dbReference>
<evidence type="ECO:0000256" key="5">
    <source>
        <dbReference type="PROSITE-ProRule" id="PRU00560"/>
    </source>
</evidence>